<proteinExistence type="predicted"/>
<accession>F3CFQ0</accession>
<dbReference type="Proteomes" id="UP000005466">
    <property type="component" value="Unassembled WGS sequence"/>
</dbReference>
<evidence type="ECO:0000313" key="2">
    <source>
        <dbReference type="Proteomes" id="UP000005466"/>
    </source>
</evidence>
<dbReference type="AlphaFoldDB" id="F3CFQ0"/>
<feature type="non-terminal residue" evidence="1">
    <location>
        <position position="1"/>
    </location>
</feature>
<sequence>SEQHPEAVKEGMAALARRFGSDEHGDGYEKVGAVAYARFYGNDDEDELVGRQRFAAGLIQSLLAEIEAQLKTAG</sequence>
<reference evidence="1 2" key="1">
    <citation type="journal article" date="2011" name="PLoS Pathog.">
        <title>Dynamic evolution of pathogenicity revealed by sequencing and comparative genomics of 19 Pseudomonas syringae isolates.</title>
        <authorList>
            <person name="Baltrus D.A."/>
            <person name="Nishimura M.T."/>
            <person name="Romanchuk A."/>
            <person name="Chang J.H."/>
            <person name="Mukhtar M.S."/>
            <person name="Cherkis K."/>
            <person name="Roach J."/>
            <person name="Grant S.R."/>
            <person name="Jones C.D."/>
            <person name="Dangl J.L."/>
        </authorList>
    </citation>
    <scope>NUCLEOTIDE SEQUENCE [LARGE SCALE GENOMIC DNA]</scope>
    <source>
        <strain evidence="2">race 4</strain>
    </source>
</reference>
<dbReference type="PATRIC" id="fig|875330.6.peg.5279"/>
<comment type="caution">
    <text evidence="1">The sequence shown here is derived from an EMBL/GenBank/DDBJ whole genome shotgun (WGS) entry which is preliminary data.</text>
</comment>
<dbReference type="HOGENOM" id="CLU_2677033_0_0_6"/>
<protein>
    <submittedName>
        <fullName evidence="1">Uncharacterized protein</fullName>
    </submittedName>
</protein>
<gene>
    <name evidence="1" type="ORF">Pgy4_34601</name>
</gene>
<dbReference type="EMBL" id="ADWY01002356">
    <property type="protein sequence ID" value="EGH18092.1"/>
    <property type="molecule type" value="Genomic_DNA"/>
</dbReference>
<name>F3CFQ0_PSESG</name>
<evidence type="ECO:0000313" key="1">
    <source>
        <dbReference type="EMBL" id="EGH18092.1"/>
    </source>
</evidence>
<organism evidence="1 2">
    <name type="scientific">Pseudomonas savastanoi pv. glycinea str. race 4</name>
    <dbReference type="NCBI Taxonomy" id="875330"/>
    <lineage>
        <taxon>Bacteria</taxon>
        <taxon>Pseudomonadati</taxon>
        <taxon>Pseudomonadota</taxon>
        <taxon>Gammaproteobacteria</taxon>
        <taxon>Pseudomonadales</taxon>
        <taxon>Pseudomonadaceae</taxon>
        <taxon>Pseudomonas</taxon>
    </lineage>
</organism>